<protein>
    <submittedName>
        <fullName evidence="2">Uncharacterized protein</fullName>
    </submittedName>
</protein>
<reference evidence="2 3" key="1">
    <citation type="submission" date="2014-04" db="EMBL/GenBank/DDBJ databases">
        <authorList>
            <consortium name="DOE Joint Genome Institute"/>
            <person name="Kuo A."/>
            <person name="Kohler A."/>
            <person name="Jargeat P."/>
            <person name="Nagy L.G."/>
            <person name="Floudas D."/>
            <person name="Copeland A."/>
            <person name="Barry K.W."/>
            <person name="Cichocki N."/>
            <person name="Veneault-Fourrey C."/>
            <person name="LaButti K."/>
            <person name="Lindquist E.A."/>
            <person name="Lipzen A."/>
            <person name="Lundell T."/>
            <person name="Morin E."/>
            <person name="Murat C."/>
            <person name="Sun H."/>
            <person name="Tunlid A."/>
            <person name="Henrissat B."/>
            <person name="Grigoriev I.V."/>
            <person name="Hibbett D.S."/>
            <person name="Martin F."/>
            <person name="Nordberg H.P."/>
            <person name="Cantor M.N."/>
            <person name="Hua S.X."/>
        </authorList>
    </citation>
    <scope>NUCLEOTIDE SEQUENCE [LARGE SCALE GENOMIC DNA]</scope>
    <source>
        <strain evidence="2 3">Ve08.2h10</strain>
    </source>
</reference>
<name>A0A0D0DAG3_9AGAM</name>
<dbReference type="InParanoid" id="A0A0D0DAG3"/>
<organism evidence="2 3">
    <name type="scientific">Paxillus rubicundulus Ve08.2h10</name>
    <dbReference type="NCBI Taxonomy" id="930991"/>
    <lineage>
        <taxon>Eukaryota</taxon>
        <taxon>Fungi</taxon>
        <taxon>Dikarya</taxon>
        <taxon>Basidiomycota</taxon>
        <taxon>Agaricomycotina</taxon>
        <taxon>Agaricomycetes</taxon>
        <taxon>Agaricomycetidae</taxon>
        <taxon>Boletales</taxon>
        <taxon>Paxilineae</taxon>
        <taxon>Paxillaceae</taxon>
        <taxon>Paxillus</taxon>
    </lineage>
</organism>
<accession>A0A0D0DAG3</accession>
<gene>
    <name evidence="2" type="ORF">PAXRUDRAFT_17483</name>
</gene>
<feature type="region of interest" description="Disordered" evidence="1">
    <location>
        <begin position="1"/>
        <end position="32"/>
    </location>
</feature>
<proteinExistence type="predicted"/>
<dbReference type="Proteomes" id="UP000054538">
    <property type="component" value="Unassembled WGS sequence"/>
</dbReference>
<dbReference type="EMBL" id="KN826976">
    <property type="protein sequence ID" value="KIK77464.1"/>
    <property type="molecule type" value="Genomic_DNA"/>
</dbReference>
<evidence type="ECO:0000256" key="1">
    <source>
        <dbReference type="SAM" id="MobiDB-lite"/>
    </source>
</evidence>
<evidence type="ECO:0000313" key="2">
    <source>
        <dbReference type="EMBL" id="KIK77464.1"/>
    </source>
</evidence>
<sequence length="61" mass="6803">MDYMDVDPSPLQINPAAPEPDFQPGSSKKYSPDVLVLQSPSGRAMYRRLLESQIPMPGVFH</sequence>
<dbReference type="AlphaFoldDB" id="A0A0D0DAG3"/>
<keyword evidence="3" id="KW-1185">Reference proteome</keyword>
<reference evidence="3" key="2">
    <citation type="submission" date="2015-01" db="EMBL/GenBank/DDBJ databases">
        <title>Evolutionary Origins and Diversification of the Mycorrhizal Mutualists.</title>
        <authorList>
            <consortium name="DOE Joint Genome Institute"/>
            <consortium name="Mycorrhizal Genomics Consortium"/>
            <person name="Kohler A."/>
            <person name="Kuo A."/>
            <person name="Nagy L.G."/>
            <person name="Floudas D."/>
            <person name="Copeland A."/>
            <person name="Barry K.W."/>
            <person name="Cichocki N."/>
            <person name="Veneault-Fourrey C."/>
            <person name="LaButti K."/>
            <person name="Lindquist E.A."/>
            <person name="Lipzen A."/>
            <person name="Lundell T."/>
            <person name="Morin E."/>
            <person name="Murat C."/>
            <person name="Riley R."/>
            <person name="Ohm R."/>
            <person name="Sun H."/>
            <person name="Tunlid A."/>
            <person name="Henrissat B."/>
            <person name="Grigoriev I.V."/>
            <person name="Hibbett D.S."/>
            <person name="Martin F."/>
        </authorList>
    </citation>
    <scope>NUCLEOTIDE SEQUENCE [LARGE SCALE GENOMIC DNA]</scope>
    <source>
        <strain evidence="3">Ve08.2h10</strain>
    </source>
</reference>
<evidence type="ECO:0000313" key="3">
    <source>
        <dbReference type="Proteomes" id="UP000054538"/>
    </source>
</evidence>
<dbReference type="HOGENOM" id="CLU_2923306_0_0_1"/>